<accession>A0AAI8PKF6</accession>
<organism evidence="1 2">
    <name type="scientific">Streptomyces griseorubiginosus</name>
    <dbReference type="NCBI Taxonomy" id="67304"/>
    <lineage>
        <taxon>Bacteria</taxon>
        <taxon>Bacillati</taxon>
        <taxon>Actinomycetota</taxon>
        <taxon>Actinomycetes</taxon>
        <taxon>Kitasatosporales</taxon>
        <taxon>Streptomycetaceae</taxon>
        <taxon>Streptomyces</taxon>
    </lineage>
</organism>
<dbReference type="Proteomes" id="UP000265765">
    <property type="component" value="Chromosome"/>
</dbReference>
<sequence length="358" mass="39457">MAGWPLSPGAGDMLGDAVWGGSLSRQPVRFVAHESNCSFLWRVAGVQGVEVGFLLAELGDGPPGQQALRPHLAEVLLSGAAADRLAQMLGVSSARLRWALPHLRAPHLLPGERARWEWPWEPLAHCLVPACRLCAAVRGGGWGEVWLVWPERWRICERHGRFTHVRQGGPGGVDLARLPESVGAHRRRGRLERRFGPTAAVLVADAFALAGWWWRRAPHTRRWAERAARAGLQPEDVETAWLLVYPEVLQVARALLRYELQRGALPGGPWAAAEAALVAELSQLASELGLPPGRWQVPVAEWLGRHHKCAPAAGDREGSGRRRERRPVTALIHQGDENPASLDRCCLPWDWSDPFTAV</sequence>
<reference evidence="1 2" key="1">
    <citation type="submission" date="2018-09" db="EMBL/GenBank/DDBJ databases">
        <title>Production of Trimethoprim by Streptomyces sp. 3E-1.</title>
        <authorList>
            <person name="Kang H.J."/>
            <person name="Kim S.B."/>
        </authorList>
    </citation>
    <scope>NUCLEOTIDE SEQUENCE [LARGE SCALE GENOMIC DNA]</scope>
    <source>
        <strain evidence="1 2">3E-1</strain>
    </source>
</reference>
<protein>
    <recommendedName>
        <fullName evidence="3">TniQ protein</fullName>
    </recommendedName>
</protein>
<evidence type="ECO:0000313" key="2">
    <source>
        <dbReference type="Proteomes" id="UP000265765"/>
    </source>
</evidence>
<evidence type="ECO:0008006" key="3">
    <source>
        <dbReference type="Google" id="ProtNLM"/>
    </source>
</evidence>
<proteinExistence type="predicted"/>
<evidence type="ECO:0000313" key="1">
    <source>
        <dbReference type="EMBL" id="AYC35870.1"/>
    </source>
</evidence>
<dbReference type="AlphaFoldDB" id="A0AAI8PKF6"/>
<dbReference type="KEGG" id="sge:DWG14_00077"/>
<name>A0AAI8PKF6_9ACTN</name>
<dbReference type="EMBL" id="CP032427">
    <property type="protein sequence ID" value="AYC35870.1"/>
    <property type="molecule type" value="Genomic_DNA"/>
</dbReference>
<gene>
    <name evidence="1" type="ORF">DWG14_00077</name>
</gene>